<dbReference type="InterPro" id="IPR030184">
    <property type="entry name" value="WAT1-related"/>
</dbReference>
<dbReference type="RefSeq" id="XP_015867100.2">
    <property type="nucleotide sequence ID" value="XM_016011614.4"/>
</dbReference>
<protein>
    <recommendedName>
        <fullName evidence="6">WAT1-related protein</fullName>
    </recommendedName>
</protein>
<evidence type="ECO:0000259" key="7">
    <source>
        <dbReference type="Pfam" id="PF00892"/>
    </source>
</evidence>
<name>A0A6P3YXI1_ZIZJJ</name>
<evidence type="ECO:0000256" key="3">
    <source>
        <dbReference type="ARBA" id="ARBA00022692"/>
    </source>
</evidence>
<dbReference type="KEGG" id="zju:107404635"/>
<feature type="transmembrane region" description="Helical" evidence="6">
    <location>
        <begin position="289"/>
        <end position="310"/>
    </location>
</feature>
<keyword evidence="3 6" id="KW-0812">Transmembrane</keyword>
<reference evidence="9" key="1">
    <citation type="submission" date="2025-08" db="UniProtKB">
        <authorList>
            <consortium name="RefSeq"/>
        </authorList>
    </citation>
    <scope>IDENTIFICATION</scope>
    <source>
        <tissue evidence="9">Seedling</tissue>
    </source>
</reference>
<feature type="domain" description="EamA" evidence="7">
    <location>
        <begin position="21"/>
        <end position="150"/>
    </location>
</feature>
<dbReference type="InterPro" id="IPR000620">
    <property type="entry name" value="EamA_dom"/>
</dbReference>
<dbReference type="AlphaFoldDB" id="A0A6P3YXI1"/>
<feature type="transmembrane region" description="Helical" evidence="6">
    <location>
        <begin position="252"/>
        <end position="277"/>
    </location>
</feature>
<organism evidence="8 9">
    <name type="scientific">Ziziphus jujuba</name>
    <name type="common">Chinese jujube</name>
    <name type="synonym">Ziziphus sativa</name>
    <dbReference type="NCBI Taxonomy" id="326968"/>
    <lineage>
        <taxon>Eukaryota</taxon>
        <taxon>Viridiplantae</taxon>
        <taxon>Streptophyta</taxon>
        <taxon>Embryophyta</taxon>
        <taxon>Tracheophyta</taxon>
        <taxon>Spermatophyta</taxon>
        <taxon>Magnoliopsida</taxon>
        <taxon>eudicotyledons</taxon>
        <taxon>Gunneridae</taxon>
        <taxon>Pentapetalae</taxon>
        <taxon>rosids</taxon>
        <taxon>fabids</taxon>
        <taxon>Rosales</taxon>
        <taxon>Rhamnaceae</taxon>
        <taxon>Paliureae</taxon>
        <taxon>Ziziphus</taxon>
    </lineage>
</organism>
<evidence type="ECO:0000256" key="5">
    <source>
        <dbReference type="ARBA" id="ARBA00023136"/>
    </source>
</evidence>
<feature type="transmembrane region" description="Helical" evidence="6">
    <location>
        <begin position="316"/>
        <end position="334"/>
    </location>
</feature>
<dbReference type="GO" id="GO:0016020">
    <property type="term" value="C:membrane"/>
    <property type="evidence" value="ECO:0007669"/>
    <property type="project" value="UniProtKB-SubCell"/>
</dbReference>
<feature type="transmembrane region" description="Helical" evidence="6">
    <location>
        <begin position="225"/>
        <end position="246"/>
    </location>
</feature>
<evidence type="ECO:0000313" key="9">
    <source>
        <dbReference type="RefSeq" id="XP_015867100.2"/>
    </source>
</evidence>
<dbReference type="InterPro" id="IPR037185">
    <property type="entry name" value="EmrE-like"/>
</dbReference>
<gene>
    <name evidence="9" type="primary">LOC107404635</name>
</gene>
<dbReference type="Pfam" id="PF00892">
    <property type="entry name" value="EamA"/>
    <property type="match status" value="2"/>
</dbReference>
<feature type="domain" description="EamA" evidence="7">
    <location>
        <begin position="196"/>
        <end position="333"/>
    </location>
</feature>
<feature type="transmembrane region" description="Helical" evidence="6">
    <location>
        <begin position="143"/>
        <end position="163"/>
    </location>
</feature>
<evidence type="ECO:0000256" key="2">
    <source>
        <dbReference type="ARBA" id="ARBA00007635"/>
    </source>
</evidence>
<feature type="transmembrane region" description="Helical" evidence="6">
    <location>
        <begin position="82"/>
        <end position="101"/>
    </location>
</feature>
<proteinExistence type="inferred from homology"/>
<dbReference type="GO" id="GO:0022857">
    <property type="term" value="F:transmembrane transporter activity"/>
    <property type="evidence" value="ECO:0007669"/>
    <property type="project" value="InterPro"/>
</dbReference>
<keyword evidence="8" id="KW-1185">Reference proteome</keyword>
<feature type="transmembrane region" description="Helical" evidence="6">
    <location>
        <begin position="193"/>
        <end position="213"/>
    </location>
</feature>
<keyword evidence="5 6" id="KW-0472">Membrane</keyword>
<feature type="transmembrane region" description="Helical" evidence="6">
    <location>
        <begin position="53"/>
        <end position="70"/>
    </location>
</feature>
<sequence>MEDPKSPCDKLIQGMNKMKPYLAMVSLQFGYAGMYVISLVSLNHGMNHYVLSVYRHIIAVLVIAPFAFVLERKIRPKMTLPIFLRIMLLGFLEPVFAQNLYNVGMKYTSATFASATVNILPAITFILALIFRLESVNFKNIHSVAKVIGTTVTVAGAVVTTMYKGPSLDIFQFHGQGRQLHHTTTTTSSDEHWVTGTLMLLARCGGWSSFFVLQSFTLKKYPAELSLTAWICFMGALEGAVVTLVMERDTGVWAIGLDSRLLAAAYSGVVCSGIAYYMQGKVMKERGPVFVTAFSPLCMIITAALGAIVLAEQVHLGSLIGAIIIVFGLYSLVWGKSKDPKGLAASEDPLDETTSSVSLELPVTITSSTKSSTKITEC</sequence>
<evidence type="ECO:0000313" key="8">
    <source>
        <dbReference type="Proteomes" id="UP001652623"/>
    </source>
</evidence>
<feature type="transmembrane region" description="Helical" evidence="6">
    <location>
        <begin position="21"/>
        <end position="41"/>
    </location>
</feature>
<accession>A0A6P3YXI1</accession>
<evidence type="ECO:0000256" key="4">
    <source>
        <dbReference type="ARBA" id="ARBA00022989"/>
    </source>
</evidence>
<evidence type="ECO:0000256" key="6">
    <source>
        <dbReference type="RuleBase" id="RU363077"/>
    </source>
</evidence>
<dbReference type="Proteomes" id="UP001652623">
    <property type="component" value="Chromosome 5"/>
</dbReference>
<comment type="subcellular location">
    <subcellularLocation>
        <location evidence="1 6">Membrane</location>
        <topology evidence="1 6">Multi-pass membrane protein</topology>
    </subcellularLocation>
</comment>
<comment type="similarity">
    <text evidence="2 6">Belongs to the drug/metabolite transporter (DMT) superfamily. Plant drug/metabolite exporter (P-DME) (TC 2.A.7.4) family.</text>
</comment>
<dbReference type="SUPFAM" id="SSF103481">
    <property type="entry name" value="Multidrug resistance efflux transporter EmrE"/>
    <property type="match status" value="2"/>
</dbReference>
<dbReference type="GeneID" id="107404635"/>
<dbReference type="PANTHER" id="PTHR31218">
    <property type="entry name" value="WAT1-RELATED PROTEIN"/>
    <property type="match status" value="1"/>
</dbReference>
<keyword evidence="4 6" id="KW-1133">Transmembrane helix</keyword>
<evidence type="ECO:0000256" key="1">
    <source>
        <dbReference type="ARBA" id="ARBA00004141"/>
    </source>
</evidence>
<feature type="transmembrane region" description="Helical" evidence="6">
    <location>
        <begin position="107"/>
        <end position="131"/>
    </location>
</feature>